<proteinExistence type="predicted"/>
<name>X1PZF2_9ZZZZ</name>
<evidence type="ECO:0008006" key="2">
    <source>
        <dbReference type="Google" id="ProtNLM"/>
    </source>
</evidence>
<reference evidence="1" key="1">
    <citation type="journal article" date="2014" name="Front. Microbiol.">
        <title>High frequency of phylogenetically diverse reductive dehalogenase-homologous genes in deep subseafloor sedimentary metagenomes.</title>
        <authorList>
            <person name="Kawai M."/>
            <person name="Futagami T."/>
            <person name="Toyoda A."/>
            <person name="Takaki Y."/>
            <person name="Nishi S."/>
            <person name="Hori S."/>
            <person name="Arai W."/>
            <person name="Tsubouchi T."/>
            <person name="Morono Y."/>
            <person name="Uchiyama I."/>
            <person name="Ito T."/>
            <person name="Fujiyama A."/>
            <person name="Inagaki F."/>
            <person name="Takami H."/>
        </authorList>
    </citation>
    <scope>NUCLEOTIDE SEQUENCE</scope>
    <source>
        <strain evidence="1">Expedition CK06-06</strain>
    </source>
</reference>
<evidence type="ECO:0000313" key="1">
    <source>
        <dbReference type="EMBL" id="GAI47896.1"/>
    </source>
</evidence>
<gene>
    <name evidence="1" type="ORF">S06H3_63812</name>
</gene>
<organism evidence="1">
    <name type="scientific">marine sediment metagenome</name>
    <dbReference type="NCBI Taxonomy" id="412755"/>
    <lineage>
        <taxon>unclassified sequences</taxon>
        <taxon>metagenomes</taxon>
        <taxon>ecological metagenomes</taxon>
    </lineage>
</organism>
<protein>
    <recommendedName>
        <fullName evidence="2">DUF2007 domain-containing protein</fullName>
    </recommendedName>
</protein>
<accession>X1PZF2</accession>
<dbReference type="AlphaFoldDB" id="X1PZF2"/>
<comment type="caution">
    <text evidence="1">The sequence shown here is derived from an EMBL/GenBank/DDBJ whole genome shotgun (WGS) entry which is preliminary data.</text>
</comment>
<dbReference type="EMBL" id="BARV01042429">
    <property type="protein sequence ID" value="GAI47896.1"/>
    <property type="molecule type" value="Genomic_DNA"/>
</dbReference>
<sequence>MWVEVKKAQSLMLAEMWKEFFEGEGIPTRILPASGEAPGRELTTYLVLVPQDKRHVINEVLRKL</sequence>